<dbReference type="InterPro" id="IPR028846">
    <property type="entry name" value="Recoverin"/>
</dbReference>
<feature type="domain" description="EF-hand" evidence="4">
    <location>
        <begin position="8"/>
        <end position="43"/>
    </location>
</feature>
<dbReference type="Proteomes" id="UP000054560">
    <property type="component" value="Unassembled WGS sequence"/>
</dbReference>
<dbReference type="Gene3D" id="1.10.238.10">
    <property type="entry name" value="EF-hand"/>
    <property type="match status" value="2"/>
</dbReference>
<dbReference type="GeneID" id="25904356"/>
<dbReference type="PROSITE" id="PS00018">
    <property type="entry name" value="EF_HAND_1"/>
    <property type="match status" value="1"/>
</dbReference>
<proteinExistence type="predicted"/>
<evidence type="ECO:0000313" key="6">
    <source>
        <dbReference type="Proteomes" id="UP000054560"/>
    </source>
</evidence>
<dbReference type="Pfam" id="PF13202">
    <property type="entry name" value="EF-hand_5"/>
    <property type="match status" value="1"/>
</dbReference>
<dbReference type="InterPro" id="IPR002048">
    <property type="entry name" value="EF_hand_dom"/>
</dbReference>
<dbReference type="SUPFAM" id="SSF47473">
    <property type="entry name" value="EF-hand"/>
    <property type="match status" value="1"/>
</dbReference>
<evidence type="ECO:0000256" key="1">
    <source>
        <dbReference type="ARBA" id="ARBA00022723"/>
    </source>
</evidence>
<keyword evidence="3" id="KW-0106">Calcium</keyword>
<dbReference type="PANTHER" id="PTHR23055">
    <property type="entry name" value="CALCIUM BINDING PROTEINS"/>
    <property type="match status" value="1"/>
</dbReference>
<feature type="domain" description="EF-hand" evidence="4">
    <location>
        <begin position="174"/>
        <end position="209"/>
    </location>
</feature>
<dbReference type="InterPro" id="IPR011992">
    <property type="entry name" value="EF-hand-dom_pair"/>
</dbReference>
<dbReference type="InterPro" id="IPR018247">
    <property type="entry name" value="EF_Hand_1_Ca_BS"/>
</dbReference>
<keyword evidence="6" id="KW-1185">Reference proteome</keyword>
<dbReference type="SMART" id="SM00054">
    <property type="entry name" value="EFh"/>
    <property type="match status" value="2"/>
</dbReference>
<organism evidence="5 6">
    <name type="scientific">Sphaeroforma arctica JP610</name>
    <dbReference type="NCBI Taxonomy" id="667725"/>
    <lineage>
        <taxon>Eukaryota</taxon>
        <taxon>Ichthyosporea</taxon>
        <taxon>Ichthyophonida</taxon>
        <taxon>Sphaeroforma</taxon>
    </lineage>
</organism>
<dbReference type="PANTHER" id="PTHR23055:SF188">
    <property type="entry name" value="EF-HAND DOMAIN-CONTAINING PROTEIN"/>
    <property type="match status" value="1"/>
</dbReference>
<keyword evidence="2" id="KW-0677">Repeat</keyword>
<dbReference type="GO" id="GO:0005509">
    <property type="term" value="F:calcium ion binding"/>
    <property type="evidence" value="ECO:0007669"/>
    <property type="project" value="InterPro"/>
</dbReference>
<evidence type="ECO:0000313" key="5">
    <source>
        <dbReference type="EMBL" id="KNC83917.1"/>
    </source>
</evidence>
<dbReference type="RefSeq" id="XP_014157819.1">
    <property type="nucleotide sequence ID" value="XM_014302344.1"/>
</dbReference>
<evidence type="ECO:0000259" key="4">
    <source>
        <dbReference type="PROSITE" id="PS50222"/>
    </source>
</evidence>
<reference evidence="5 6" key="1">
    <citation type="submission" date="2011-02" db="EMBL/GenBank/DDBJ databases">
        <title>The Genome Sequence of Sphaeroforma arctica JP610.</title>
        <authorList>
            <consortium name="The Broad Institute Genome Sequencing Platform"/>
            <person name="Russ C."/>
            <person name="Cuomo C."/>
            <person name="Young S.K."/>
            <person name="Zeng Q."/>
            <person name="Gargeya S."/>
            <person name="Alvarado L."/>
            <person name="Berlin A."/>
            <person name="Chapman S.B."/>
            <person name="Chen Z."/>
            <person name="Freedman E."/>
            <person name="Gellesch M."/>
            <person name="Goldberg J."/>
            <person name="Griggs A."/>
            <person name="Gujja S."/>
            <person name="Heilman E."/>
            <person name="Heiman D."/>
            <person name="Howarth C."/>
            <person name="Mehta T."/>
            <person name="Neiman D."/>
            <person name="Pearson M."/>
            <person name="Roberts A."/>
            <person name="Saif S."/>
            <person name="Shea T."/>
            <person name="Shenoy N."/>
            <person name="Sisk P."/>
            <person name="Stolte C."/>
            <person name="Sykes S."/>
            <person name="White J."/>
            <person name="Yandava C."/>
            <person name="Burger G."/>
            <person name="Gray M.W."/>
            <person name="Holland P.W.H."/>
            <person name="King N."/>
            <person name="Lang F.B.F."/>
            <person name="Roger A.J."/>
            <person name="Ruiz-Trillo I."/>
            <person name="Haas B."/>
            <person name="Nusbaum C."/>
            <person name="Birren B."/>
        </authorList>
    </citation>
    <scope>NUCLEOTIDE SEQUENCE [LARGE SCALE GENOMIC DNA]</scope>
    <source>
        <strain evidence="5 6">JP610</strain>
    </source>
</reference>
<dbReference type="AlphaFoldDB" id="A0A0L0G487"/>
<evidence type="ECO:0000256" key="3">
    <source>
        <dbReference type="ARBA" id="ARBA00022837"/>
    </source>
</evidence>
<keyword evidence="1" id="KW-0479">Metal-binding</keyword>
<evidence type="ECO:0000256" key="2">
    <source>
        <dbReference type="ARBA" id="ARBA00022737"/>
    </source>
</evidence>
<dbReference type="OrthoDB" id="191686at2759"/>
<sequence length="220" mass="25058">MSVLCKGSHAEKVHHAFQGYDVHHNGFITKNEIRKMLKAYFFLSMELVRDVIRGLEEEMEEEGWFEMAEQKSNDSCMYLNLINRKVEGDDQGEANGHSRFITADETKRQSLQFLPTHEQGSNGVQGGDGYQSINSISNFANNIRRRTSYAVTRAQQKAEKGELWPVMEAMSQDAIDELVEETFAQADIDMDDVVSREEFERLAAKNTTLTAWFDALGSVF</sequence>
<protein>
    <recommendedName>
        <fullName evidence="4">EF-hand domain-containing protein</fullName>
    </recommendedName>
</protein>
<gene>
    <name evidence="5" type="ORF">SARC_03852</name>
</gene>
<dbReference type="EMBL" id="KQ241801">
    <property type="protein sequence ID" value="KNC83917.1"/>
    <property type="molecule type" value="Genomic_DNA"/>
</dbReference>
<dbReference type="Pfam" id="PF13405">
    <property type="entry name" value="EF-hand_6"/>
    <property type="match status" value="1"/>
</dbReference>
<accession>A0A0L0G487</accession>
<name>A0A0L0G487_9EUKA</name>
<dbReference type="PROSITE" id="PS50222">
    <property type="entry name" value="EF_HAND_2"/>
    <property type="match status" value="2"/>
</dbReference>